<dbReference type="GO" id="GO:0016757">
    <property type="term" value="F:glycosyltransferase activity"/>
    <property type="evidence" value="ECO:0007669"/>
    <property type="project" value="UniProtKB-KW"/>
</dbReference>
<dbReference type="OrthoDB" id="9807778at2"/>
<keyword evidence="5 9" id="KW-0812">Transmembrane</keyword>
<evidence type="ECO:0000256" key="4">
    <source>
        <dbReference type="ARBA" id="ARBA00022679"/>
    </source>
</evidence>
<dbReference type="SUPFAM" id="SSF53448">
    <property type="entry name" value="Nucleotide-diphospho-sugar transferases"/>
    <property type="match status" value="1"/>
</dbReference>
<keyword evidence="3 11" id="KW-0328">Glycosyltransferase</keyword>
<feature type="domain" description="Glycosyltransferase 2-like" evidence="10">
    <location>
        <begin position="12"/>
        <end position="173"/>
    </location>
</feature>
<evidence type="ECO:0000256" key="6">
    <source>
        <dbReference type="ARBA" id="ARBA00022989"/>
    </source>
</evidence>
<evidence type="ECO:0000256" key="2">
    <source>
        <dbReference type="ARBA" id="ARBA00022475"/>
    </source>
</evidence>
<evidence type="ECO:0000256" key="1">
    <source>
        <dbReference type="ARBA" id="ARBA00004651"/>
    </source>
</evidence>
<dbReference type="RefSeq" id="WP_116678754.1">
    <property type="nucleotide sequence ID" value="NZ_QEKY01000003.1"/>
</dbReference>
<sequence>MSVNAGYTKDLSIVVPIYNEEKGIPELVQRLRVAASSITENFELVFVNDGSRDGSLELLRRECSHDDRFFYINLSRNFGHQIAVSAGLDHVKGKATVIIDGDLQDPPELIPEMYAKYREGYEVVYAQRKHREGETLFKKATAKAFYRTMRKITSIDMPLDTGDFRLIDWRIVQCLRDMPEQNKFLRGQIAWMGFRQTGVMFDRDERKYGKTNYPLRKMLGLAIDGITGFSSRPLEWVTKLGALVSLLSFFVIIYALISHFLLDKTVSGWTSVIVSSMFLGGGQLICLGVIGTYISRINKNIVGRPLYLVAETNIAANK</sequence>
<feature type="transmembrane region" description="Helical" evidence="9">
    <location>
        <begin position="240"/>
        <end position="262"/>
    </location>
</feature>
<comment type="similarity">
    <text evidence="8">Belongs to the glycosyltransferase 2 family. GtrB subfamily.</text>
</comment>
<dbReference type="PANTHER" id="PTHR48090">
    <property type="entry name" value="UNDECAPRENYL-PHOSPHATE 4-DEOXY-4-FORMAMIDO-L-ARABINOSE TRANSFERASE-RELATED"/>
    <property type="match status" value="1"/>
</dbReference>
<dbReference type="PANTHER" id="PTHR48090:SF1">
    <property type="entry name" value="PROPHAGE BACTOPRENOL GLUCOSYL TRANSFERASE HOMOLOG"/>
    <property type="match status" value="1"/>
</dbReference>
<organism evidence="11 12">
    <name type="scientific">Porphyromonas loveana</name>
    <dbReference type="NCBI Taxonomy" id="1884669"/>
    <lineage>
        <taxon>Bacteria</taxon>
        <taxon>Pseudomonadati</taxon>
        <taxon>Bacteroidota</taxon>
        <taxon>Bacteroidia</taxon>
        <taxon>Bacteroidales</taxon>
        <taxon>Porphyromonadaceae</taxon>
        <taxon>Porphyromonas</taxon>
    </lineage>
</organism>
<evidence type="ECO:0000256" key="9">
    <source>
        <dbReference type="SAM" id="Phobius"/>
    </source>
</evidence>
<evidence type="ECO:0000313" key="11">
    <source>
        <dbReference type="EMBL" id="PVZ13460.1"/>
    </source>
</evidence>
<comment type="subcellular location">
    <subcellularLocation>
        <location evidence="1">Cell membrane</location>
        <topology evidence="1">Multi-pass membrane protein</topology>
    </subcellularLocation>
</comment>
<keyword evidence="2" id="KW-1003">Cell membrane</keyword>
<dbReference type="GeneID" id="94550215"/>
<gene>
    <name evidence="11" type="ORF">C7382_103157</name>
</gene>
<proteinExistence type="inferred from homology"/>
<feature type="transmembrane region" description="Helical" evidence="9">
    <location>
        <begin position="268"/>
        <end position="294"/>
    </location>
</feature>
<dbReference type="Proteomes" id="UP000245462">
    <property type="component" value="Unassembled WGS sequence"/>
</dbReference>
<keyword evidence="6 9" id="KW-1133">Transmembrane helix</keyword>
<accession>A0A2U1FN27</accession>
<dbReference type="Pfam" id="PF00535">
    <property type="entry name" value="Glycos_transf_2"/>
    <property type="match status" value="1"/>
</dbReference>
<dbReference type="AlphaFoldDB" id="A0A2U1FN27"/>
<keyword evidence="4 11" id="KW-0808">Transferase</keyword>
<evidence type="ECO:0000259" key="10">
    <source>
        <dbReference type="Pfam" id="PF00535"/>
    </source>
</evidence>
<comment type="caution">
    <text evidence="11">The sequence shown here is derived from an EMBL/GenBank/DDBJ whole genome shotgun (WGS) entry which is preliminary data.</text>
</comment>
<reference evidence="11 12" key="1">
    <citation type="submission" date="2018-04" db="EMBL/GenBank/DDBJ databases">
        <title>Genomic Encyclopedia of Type Strains, Phase IV (KMG-IV): sequencing the most valuable type-strain genomes for metagenomic binning, comparative biology and taxonomic classification.</title>
        <authorList>
            <person name="Goeker M."/>
        </authorList>
    </citation>
    <scope>NUCLEOTIDE SEQUENCE [LARGE SCALE GENOMIC DNA]</scope>
    <source>
        <strain evidence="11 12">DSM 28520</strain>
    </source>
</reference>
<keyword evidence="7 9" id="KW-0472">Membrane</keyword>
<dbReference type="CDD" id="cd04187">
    <property type="entry name" value="DPM1_like_bac"/>
    <property type="match status" value="1"/>
</dbReference>
<evidence type="ECO:0000256" key="8">
    <source>
        <dbReference type="ARBA" id="ARBA00038152"/>
    </source>
</evidence>
<dbReference type="Gene3D" id="3.90.550.10">
    <property type="entry name" value="Spore Coat Polysaccharide Biosynthesis Protein SpsA, Chain A"/>
    <property type="match status" value="1"/>
</dbReference>
<protein>
    <submittedName>
        <fullName evidence="11">Dolichol-phosphate mannosyltransferase</fullName>
    </submittedName>
</protein>
<dbReference type="InterPro" id="IPR029044">
    <property type="entry name" value="Nucleotide-diphossugar_trans"/>
</dbReference>
<dbReference type="EMBL" id="QEKY01000003">
    <property type="protein sequence ID" value="PVZ13460.1"/>
    <property type="molecule type" value="Genomic_DNA"/>
</dbReference>
<keyword evidence="12" id="KW-1185">Reference proteome</keyword>
<dbReference type="InterPro" id="IPR001173">
    <property type="entry name" value="Glyco_trans_2-like"/>
</dbReference>
<evidence type="ECO:0000256" key="5">
    <source>
        <dbReference type="ARBA" id="ARBA00022692"/>
    </source>
</evidence>
<dbReference type="GO" id="GO:0005886">
    <property type="term" value="C:plasma membrane"/>
    <property type="evidence" value="ECO:0007669"/>
    <property type="project" value="UniProtKB-SubCell"/>
</dbReference>
<evidence type="ECO:0000256" key="7">
    <source>
        <dbReference type="ARBA" id="ARBA00023136"/>
    </source>
</evidence>
<evidence type="ECO:0000313" key="12">
    <source>
        <dbReference type="Proteomes" id="UP000245462"/>
    </source>
</evidence>
<dbReference type="InterPro" id="IPR050256">
    <property type="entry name" value="Glycosyltransferase_2"/>
</dbReference>
<name>A0A2U1FN27_9PORP</name>
<evidence type="ECO:0000256" key="3">
    <source>
        <dbReference type="ARBA" id="ARBA00022676"/>
    </source>
</evidence>
<dbReference type="FunFam" id="3.90.550.10:FF:000079">
    <property type="entry name" value="Probable glycosyl transferase"/>
    <property type="match status" value="1"/>
</dbReference>